<evidence type="ECO:0000313" key="1">
    <source>
        <dbReference type="EMBL" id="KIX00294.1"/>
    </source>
</evidence>
<keyword evidence="2" id="KW-1185">Reference proteome</keyword>
<dbReference type="AlphaFoldDB" id="A0A0D2I3E4"/>
<dbReference type="Proteomes" id="UP000053617">
    <property type="component" value="Unassembled WGS sequence"/>
</dbReference>
<dbReference type="RefSeq" id="XP_013267430.1">
    <property type="nucleotide sequence ID" value="XM_013411976.1"/>
</dbReference>
<reference evidence="1 2" key="1">
    <citation type="submission" date="2015-01" db="EMBL/GenBank/DDBJ databases">
        <title>The Genome Sequence of Rhinocladiella mackenzie CBS 650.93.</title>
        <authorList>
            <consortium name="The Broad Institute Genomics Platform"/>
            <person name="Cuomo C."/>
            <person name="de Hoog S."/>
            <person name="Gorbushina A."/>
            <person name="Stielow B."/>
            <person name="Teixiera M."/>
            <person name="Abouelleil A."/>
            <person name="Chapman S.B."/>
            <person name="Priest M."/>
            <person name="Young S.K."/>
            <person name="Wortman J."/>
            <person name="Nusbaum C."/>
            <person name="Birren B."/>
        </authorList>
    </citation>
    <scope>NUCLEOTIDE SEQUENCE [LARGE SCALE GENOMIC DNA]</scope>
    <source>
        <strain evidence="1 2">CBS 650.93</strain>
    </source>
</reference>
<sequence>MAAGLGETASIAGIVSLVLQSIEAITAINDFCRAYKAAHGDVLRASQDLELLQQVLIQTKNAASSDMIHSKCPSNQVTCLRNCVSRCQQDLGSWISLIRQLETSNIHGIHRVWKKIKIAADGKKFNSITIAALMHTQRINTCLQLIDCGLELDIHTEVYQLGSRVVDLTNITNTLRSEISDNFDALSDTFRQHHIRIMAAVSSVKTNMRHLSARADANAAAVHASQHVFQQMSSKLLNEFRKVQAQIADHRKSTAQQFSLASASQLDTNTQLSTLQINQILSQCLLSPCLDNHLNLRRIRFRFAKQNLGKFVGFSDLFLSPRLKAWSRATESALVAIQCHYAHRVEAQAFGVAMVESLAKESIPVIWVMNSTRKDNISAETLATYALRSLIQQALIRNSQWHTEATLGKICASLSYAESLRTFLEILKTVLRGLPLIYLIIDAQPLYTPDLQHEWPTMLLDMLQTINTHDSHSPTIVKILLMNYHTKTIWRPVEPAHKEMIIWKTKAATSDVRFPHKLLRKDMLEFIRGQSKRPVAKF</sequence>
<proteinExistence type="predicted"/>
<name>A0A0D2I3E4_9EURO</name>
<dbReference type="EMBL" id="KN847483">
    <property type="protein sequence ID" value="KIX00294.1"/>
    <property type="molecule type" value="Genomic_DNA"/>
</dbReference>
<gene>
    <name evidence="1" type="ORF">Z518_10433</name>
</gene>
<dbReference type="OrthoDB" id="61900at2759"/>
<dbReference type="STRING" id="1442369.A0A0D2I3E4"/>
<accession>A0A0D2I3E4</accession>
<dbReference type="VEuPathDB" id="FungiDB:Z518_10433"/>
<dbReference type="GeneID" id="25298504"/>
<dbReference type="HOGENOM" id="CLU_506365_0_0_1"/>
<evidence type="ECO:0000313" key="2">
    <source>
        <dbReference type="Proteomes" id="UP000053617"/>
    </source>
</evidence>
<evidence type="ECO:0008006" key="3">
    <source>
        <dbReference type="Google" id="ProtNLM"/>
    </source>
</evidence>
<protein>
    <recommendedName>
        <fullName evidence="3">Fungal N-terminal domain-containing protein</fullName>
    </recommendedName>
</protein>
<organism evidence="1 2">
    <name type="scientific">Rhinocladiella mackenziei CBS 650.93</name>
    <dbReference type="NCBI Taxonomy" id="1442369"/>
    <lineage>
        <taxon>Eukaryota</taxon>
        <taxon>Fungi</taxon>
        <taxon>Dikarya</taxon>
        <taxon>Ascomycota</taxon>
        <taxon>Pezizomycotina</taxon>
        <taxon>Eurotiomycetes</taxon>
        <taxon>Chaetothyriomycetidae</taxon>
        <taxon>Chaetothyriales</taxon>
        <taxon>Herpotrichiellaceae</taxon>
        <taxon>Rhinocladiella</taxon>
    </lineage>
</organism>